<comment type="caution">
    <text evidence="5">The sequence shown here is derived from an EMBL/GenBank/DDBJ whole genome shotgun (WGS) entry which is preliminary data.</text>
</comment>
<evidence type="ECO:0000313" key="6">
    <source>
        <dbReference type="Proteomes" id="UP000622552"/>
    </source>
</evidence>
<keyword evidence="1" id="KW-0805">Transcription regulation</keyword>
<dbReference type="InterPro" id="IPR020449">
    <property type="entry name" value="Tscrpt_reg_AraC-type_HTH"/>
</dbReference>
<evidence type="ECO:0000256" key="2">
    <source>
        <dbReference type="ARBA" id="ARBA00023125"/>
    </source>
</evidence>
<evidence type="ECO:0000256" key="3">
    <source>
        <dbReference type="ARBA" id="ARBA00023163"/>
    </source>
</evidence>
<evidence type="ECO:0000259" key="4">
    <source>
        <dbReference type="PROSITE" id="PS01124"/>
    </source>
</evidence>
<evidence type="ECO:0000256" key="1">
    <source>
        <dbReference type="ARBA" id="ARBA00023015"/>
    </source>
</evidence>
<dbReference type="PRINTS" id="PR00032">
    <property type="entry name" value="HTHARAC"/>
</dbReference>
<evidence type="ECO:0000313" key="5">
    <source>
        <dbReference type="EMBL" id="MBG6135002.1"/>
    </source>
</evidence>
<keyword evidence="6" id="KW-1185">Reference proteome</keyword>
<accession>A0A8J7KV90</accession>
<dbReference type="Proteomes" id="UP000622552">
    <property type="component" value="Unassembled WGS sequence"/>
</dbReference>
<dbReference type="AlphaFoldDB" id="A0A8J7KV90"/>
<dbReference type="InterPro" id="IPR018062">
    <property type="entry name" value="HTH_AraC-typ_CS"/>
</dbReference>
<dbReference type="Pfam" id="PF12833">
    <property type="entry name" value="HTH_18"/>
    <property type="match status" value="1"/>
</dbReference>
<dbReference type="RefSeq" id="WP_197002173.1">
    <property type="nucleotide sequence ID" value="NZ_BONS01000004.1"/>
</dbReference>
<dbReference type="PANTHER" id="PTHR46796">
    <property type="entry name" value="HTH-TYPE TRANSCRIPTIONAL ACTIVATOR RHAS-RELATED"/>
    <property type="match status" value="1"/>
</dbReference>
<dbReference type="InterPro" id="IPR018060">
    <property type="entry name" value="HTH_AraC"/>
</dbReference>
<dbReference type="InterPro" id="IPR050204">
    <property type="entry name" value="AraC_XylS_family_regulators"/>
</dbReference>
<dbReference type="PROSITE" id="PS01124">
    <property type="entry name" value="HTH_ARAC_FAMILY_2"/>
    <property type="match status" value="1"/>
</dbReference>
<dbReference type="SUPFAM" id="SSF46689">
    <property type="entry name" value="Homeodomain-like"/>
    <property type="match status" value="2"/>
</dbReference>
<gene>
    <name evidence="5" type="ORF">IW245_001196</name>
</gene>
<dbReference type="PROSITE" id="PS00041">
    <property type="entry name" value="HTH_ARAC_FAMILY_1"/>
    <property type="match status" value="1"/>
</dbReference>
<keyword evidence="3" id="KW-0804">Transcription</keyword>
<dbReference type="SMART" id="SM00342">
    <property type="entry name" value="HTH_ARAC"/>
    <property type="match status" value="1"/>
</dbReference>
<proteinExistence type="predicted"/>
<reference evidence="5" key="1">
    <citation type="submission" date="2020-11" db="EMBL/GenBank/DDBJ databases">
        <title>Sequencing the genomes of 1000 actinobacteria strains.</title>
        <authorList>
            <person name="Klenk H.-P."/>
        </authorList>
    </citation>
    <scope>NUCLEOTIDE SEQUENCE</scope>
    <source>
        <strain evidence="5">DSM 45356</strain>
    </source>
</reference>
<dbReference type="GO" id="GO:0003700">
    <property type="term" value="F:DNA-binding transcription factor activity"/>
    <property type="evidence" value="ECO:0007669"/>
    <property type="project" value="InterPro"/>
</dbReference>
<sequence>MENATERAVERVVTTMRDKLGEELTIDDMARVAMFSKFHFSRIFQRITGVSPGRFLSALRLQEAKQLLTSTSFNVTEVSLRVGYSSVGTFSSRFTRSVGLSPTTYRRAGGFTPQLVVDNTADTAGPAYGTVRGTAWADSGEHKLGLVFVGLFPGRIPEGRPVSCAVLDGPGEFVLDKVPAGQWFLLSHSVADDPDERLVLHPSAEDHQTVYVGSRGPLVVEHDGDLADIDLKLRLARSFDPPVLLDIRTSALTRLAHQAAA</sequence>
<dbReference type="Gene3D" id="1.10.10.60">
    <property type="entry name" value="Homeodomain-like"/>
    <property type="match status" value="2"/>
</dbReference>
<feature type="domain" description="HTH araC/xylS-type" evidence="4">
    <location>
        <begin position="10"/>
        <end position="108"/>
    </location>
</feature>
<keyword evidence="2 5" id="KW-0238">DNA-binding</keyword>
<dbReference type="InterPro" id="IPR009057">
    <property type="entry name" value="Homeodomain-like_sf"/>
</dbReference>
<protein>
    <submittedName>
        <fullName evidence="5">AraC-like DNA-binding protein</fullName>
    </submittedName>
</protein>
<dbReference type="EMBL" id="JADOUF010000001">
    <property type="protein sequence ID" value="MBG6135002.1"/>
    <property type="molecule type" value="Genomic_DNA"/>
</dbReference>
<dbReference type="GO" id="GO:0043565">
    <property type="term" value="F:sequence-specific DNA binding"/>
    <property type="evidence" value="ECO:0007669"/>
    <property type="project" value="InterPro"/>
</dbReference>
<dbReference type="PANTHER" id="PTHR46796:SF2">
    <property type="entry name" value="TRANSCRIPTIONAL REGULATORY PROTEIN"/>
    <property type="match status" value="1"/>
</dbReference>
<name>A0A8J7KV90_9ACTN</name>
<organism evidence="5 6">
    <name type="scientific">Longispora fulva</name>
    <dbReference type="NCBI Taxonomy" id="619741"/>
    <lineage>
        <taxon>Bacteria</taxon>
        <taxon>Bacillati</taxon>
        <taxon>Actinomycetota</taxon>
        <taxon>Actinomycetes</taxon>
        <taxon>Micromonosporales</taxon>
        <taxon>Micromonosporaceae</taxon>
        <taxon>Longispora</taxon>
    </lineage>
</organism>